<evidence type="ECO:0000313" key="3">
    <source>
        <dbReference type="Proteomes" id="UP000033651"/>
    </source>
</evidence>
<dbReference type="Proteomes" id="UP000033651">
    <property type="component" value="Unassembled WGS sequence"/>
</dbReference>
<evidence type="ECO:0000256" key="1">
    <source>
        <dbReference type="SAM" id="Phobius"/>
    </source>
</evidence>
<dbReference type="RefSeq" id="WP_045829833.1">
    <property type="nucleotide sequence ID" value="NZ_JZRB01000025.1"/>
</dbReference>
<dbReference type="AlphaFoldDB" id="A0A0F3KMP2"/>
<accession>A0A0F3KMP2</accession>
<gene>
    <name evidence="2" type="ORF">VI08_12015</name>
</gene>
<comment type="caution">
    <text evidence="2">The sequence shown here is derived from an EMBL/GenBank/DDBJ whole genome shotgun (WGS) entry which is preliminary data.</text>
</comment>
<feature type="transmembrane region" description="Helical" evidence="1">
    <location>
        <begin position="45"/>
        <end position="68"/>
    </location>
</feature>
<dbReference type="PATRIC" id="fig|345309.4.peg.1747"/>
<protein>
    <submittedName>
        <fullName evidence="2">Uncharacterized protein</fullName>
    </submittedName>
</protein>
<evidence type="ECO:0000313" key="2">
    <source>
        <dbReference type="EMBL" id="KJV32468.1"/>
    </source>
</evidence>
<reference evidence="2 3" key="1">
    <citation type="submission" date="2015-03" db="EMBL/GenBank/DDBJ databases">
        <title>Draft genome sequence of Luteibacter yeojuensis strain SU11.</title>
        <authorList>
            <person name="Sulaiman J."/>
            <person name="Priya K."/>
            <person name="Chan K.-G."/>
        </authorList>
    </citation>
    <scope>NUCLEOTIDE SEQUENCE [LARGE SCALE GENOMIC DNA]</scope>
    <source>
        <strain evidence="2 3">SU11</strain>
    </source>
</reference>
<dbReference type="EMBL" id="JZRB01000025">
    <property type="protein sequence ID" value="KJV32468.1"/>
    <property type="molecule type" value="Genomic_DNA"/>
</dbReference>
<organism evidence="2 3">
    <name type="scientific">Luteibacter yeojuensis</name>
    <dbReference type="NCBI Taxonomy" id="345309"/>
    <lineage>
        <taxon>Bacteria</taxon>
        <taxon>Pseudomonadati</taxon>
        <taxon>Pseudomonadota</taxon>
        <taxon>Gammaproteobacteria</taxon>
        <taxon>Lysobacterales</taxon>
        <taxon>Rhodanobacteraceae</taxon>
        <taxon>Luteibacter</taxon>
    </lineage>
</organism>
<keyword evidence="1" id="KW-1133">Transmembrane helix</keyword>
<name>A0A0F3KMP2_9GAMM</name>
<keyword evidence="1" id="KW-0472">Membrane</keyword>
<keyword evidence="3" id="KW-1185">Reference proteome</keyword>
<sequence length="70" mass="7829">MNEHTPIAKPATWRSPYTVRVYRVATPVRMHYHVAAHPFSPHRNLLVNGLGALLALYALVTIVSTVFFSA</sequence>
<proteinExistence type="predicted"/>
<keyword evidence="1" id="KW-0812">Transmembrane</keyword>